<feature type="transmembrane region" description="Helical" evidence="1">
    <location>
        <begin position="71"/>
        <end position="96"/>
    </location>
</feature>
<keyword evidence="3" id="KW-0255">Endonuclease</keyword>
<evidence type="ECO:0000259" key="2">
    <source>
        <dbReference type="Pfam" id="PF03372"/>
    </source>
</evidence>
<dbReference type="GO" id="GO:0004519">
    <property type="term" value="F:endonuclease activity"/>
    <property type="evidence" value="ECO:0007669"/>
    <property type="project" value="UniProtKB-KW"/>
</dbReference>
<keyword evidence="3" id="KW-0269">Exonuclease</keyword>
<dbReference type="SUPFAM" id="SSF56219">
    <property type="entry name" value="DNase I-like"/>
    <property type="match status" value="1"/>
</dbReference>
<evidence type="ECO:0000313" key="4">
    <source>
        <dbReference type="Proteomes" id="UP000474175"/>
    </source>
</evidence>
<dbReference type="Gene3D" id="3.60.10.10">
    <property type="entry name" value="Endonuclease/exonuclease/phosphatase"/>
    <property type="match status" value="1"/>
</dbReference>
<keyword evidence="4" id="KW-1185">Reference proteome</keyword>
<protein>
    <submittedName>
        <fullName evidence="3">Endonuclease/exonuclease/phosphatase family protein</fullName>
    </submittedName>
</protein>
<dbReference type="InterPro" id="IPR005135">
    <property type="entry name" value="Endo/exonuclease/phosphatase"/>
</dbReference>
<dbReference type="EMBL" id="JAAFZH010000006">
    <property type="protein sequence ID" value="NDU96257.1"/>
    <property type="molecule type" value="Genomic_DNA"/>
</dbReference>
<gene>
    <name evidence="3" type="ORF">GK108_15350</name>
</gene>
<reference evidence="3 4" key="1">
    <citation type="submission" date="2020-02" db="EMBL/GenBank/DDBJ databases">
        <title>Draft genome sequence of two Spirosoma agri KCTC 52727 and Spirosoma terrae KCTC 52035.</title>
        <authorList>
            <person name="Rojas J."/>
            <person name="Ambika Manirajan B."/>
            <person name="Suarez C."/>
            <person name="Ratering S."/>
            <person name="Schnell S."/>
        </authorList>
    </citation>
    <scope>NUCLEOTIDE SEQUENCE [LARGE SCALE GENOMIC DNA]</scope>
    <source>
        <strain evidence="3 4">KCTC 52035</strain>
    </source>
</reference>
<keyword evidence="3" id="KW-0540">Nuclease</keyword>
<dbReference type="InterPro" id="IPR036691">
    <property type="entry name" value="Endo/exonu/phosph_ase_sf"/>
</dbReference>
<dbReference type="RefSeq" id="WP_163949960.1">
    <property type="nucleotide sequence ID" value="NZ_JAAFZH010000006.1"/>
</dbReference>
<feature type="domain" description="Endonuclease/exonuclease/phosphatase" evidence="2">
    <location>
        <begin position="127"/>
        <end position="329"/>
    </location>
</feature>
<dbReference type="AlphaFoldDB" id="A0A6L9L9W0"/>
<comment type="caution">
    <text evidence="3">The sequence shown here is derived from an EMBL/GenBank/DDBJ whole genome shotgun (WGS) entry which is preliminary data.</text>
</comment>
<keyword evidence="1" id="KW-1133">Transmembrane helix</keyword>
<dbReference type="Pfam" id="PF03372">
    <property type="entry name" value="Exo_endo_phos"/>
    <property type="match status" value="1"/>
</dbReference>
<organism evidence="3 4">
    <name type="scientific">Spirosoma terrae</name>
    <dbReference type="NCBI Taxonomy" id="1968276"/>
    <lineage>
        <taxon>Bacteria</taxon>
        <taxon>Pseudomonadati</taxon>
        <taxon>Bacteroidota</taxon>
        <taxon>Cytophagia</taxon>
        <taxon>Cytophagales</taxon>
        <taxon>Cytophagaceae</taxon>
        <taxon>Spirosoma</taxon>
    </lineage>
</organism>
<keyword evidence="3" id="KW-0378">Hydrolase</keyword>
<evidence type="ECO:0000313" key="3">
    <source>
        <dbReference type="EMBL" id="NDU96257.1"/>
    </source>
</evidence>
<evidence type="ECO:0000256" key="1">
    <source>
        <dbReference type="SAM" id="Phobius"/>
    </source>
</evidence>
<dbReference type="Proteomes" id="UP000474175">
    <property type="component" value="Unassembled WGS sequence"/>
</dbReference>
<dbReference type="GO" id="GO:0004527">
    <property type="term" value="F:exonuclease activity"/>
    <property type="evidence" value="ECO:0007669"/>
    <property type="project" value="UniProtKB-KW"/>
</dbReference>
<sequence>MTVSAPRKTRNRFRSRSPFVSPQWLNKFLIILSLGLFSCSLTGQLLGKFYFFELFSHFVIQYEWVAYGLLGLWALYWVIFRYLTAWSVGAALLVGITAYGNHTAWMPGDYAPDRPIKRGEVRVLHANVLYSREEYVTTVAMVKKQQPDLYVLQEMTPDPIRWVTSQLRSEYPYWFACRSKQQVWTLVGSRTRFKVDEALARRLHIISLETTINGKPVALLTVHPHTPVYPSWFRERNEQLAYSADKTRTNTLPTLLIGDFNISMFSPIYASIFEPVNAPRPLIRARRDKTQPTWPRFLPPMMIPIDHAFVNDGFNVLSFQTMDQTGSDHRAVVVDLDLLRR</sequence>
<proteinExistence type="predicted"/>
<keyword evidence="1" id="KW-0472">Membrane</keyword>
<accession>A0A6L9L9W0</accession>
<name>A0A6L9L9W0_9BACT</name>
<keyword evidence="1" id="KW-0812">Transmembrane</keyword>